<evidence type="ECO:0000313" key="8">
    <source>
        <dbReference type="EMBL" id="WFD39449.1"/>
    </source>
</evidence>
<keyword evidence="3" id="KW-0862">Zinc</keyword>
<proteinExistence type="predicted"/>
<evidence type="ECO:0000256" key="5">
    <source>
        <dbReference type="SAM" id="MobiDB-lite"/>
    </source>
</evidence>
<dbReference type="Pfam" id="PF07535">
    <property type="entry name" value="zf-DBF"/>
    <property type="match status" value="1"/>
</dbReference>
<dbReference type="GO" id="GO:1901987">
    <property type="term" value="P:regulation of cell cycle phase transition"/>
    <property type="evidence" value="ECO:0007669"/>
    <property type="project" value="TreeGrafter"/>
</dbReference>
<dbReference type="Gene3D" id="6.10.250.3410">
    <property type="entry name" value="DBF zinc finger"/>
    <property type="match status" value="1"/>
</dbReference>
<dbReference type="PROSITE" id="PS51265">
    <property type="entry name" value="ZF_DBF4"/>
    <property type="match status" value="1"/>
</dbReference>
<feature type="compositionally biased region" description="Basic and acidic residues" evidence="5">
    <location>
        <begin position="626"/>
        <end position="639"/>
    </location>
</feature>
<feature type="region of interest" description="Disordered" evidence="5">
    <location>
        <begin position="718"/>
        <end position="741"/>
    </location>
</feature>
<dbReference type="InterPro" id="IPR051590">
    <property type="entry name" value="Replication_Regulatory_Kinase"/>
</dbReference>
<evidence type="ECO:0000259" key="6">
    <source>
        <dbReference type="PROSITE" id="PS50172"/>
    </source>
</evidence>
<dbReference type="SMART" id="SM00586">
    <property type="entry name" value="ZnF_DBF"/>
    <property type="match status" value="1"/>
</dbReference>
<dbReference type="GO" id="GO:0010571">
    <property type="term" value="P:positive regulation of nuclear cell cycle DNA replication"/>
    <property type="evidence" value="ECO:0007669"/>
    <property type="project" value="TreeGrafter"/>
</dbReference>
<dbReference type="GO" id="GO:0031431">
    <property type="term" value="C:Dbf4-dependent protein kinase complex"/>
    <property type="evidence" value="ECO:0007669"/>
    <property type="project" value="TreeGrafter"/>
</dbReference>
<dbReference type="Pfam" id="PF00533">
    <property type="entry name" value="BRCT"/>
    <property type="match status" value="1"/>
</dbReference>
<dbReference type="InterPro" id="IPR055116">
    <property type="entry name" value="DBF4_BRCT"/>
</dbReference>
<dbReference type="Pfam" id="PF22437">
    <property type="entry name" value="DBF4_BRCT"/>
    <property type="match status" value="1"/>
</dbReference>
<evidence type="ECO:0000313" key="9">
    <source>
        <dbReference type="Proteomes" id="UP001217754"/>
    </source>
</evidence>
<feature type="region of interest" description="Disordered" evidence="5">
    <location>
        <begin position="796"/>
        <end position="828"/>
    </location>
</feature>
<dbReference type="CDD" id="cd00027">
    <property type="entry name" value="BRCT"/>
    <property type="match status" value="1"/>
</dbReference>
<feature type="compositionally biased region" description="Basic and acidic residues" evidence="5">
    <location>
        <begin position="803"/>
        <end position="817"/>
    </location>
</feature>
<keyword evidence="2 4" id="KW-0863">Zinc-finger</keyword>
<reference evidence="8" key="1">
    <citation type="submission" date="2023-03" db="EMBL/GenBank/DDBJ databases">
        <title>Mating type loci evolution in Malassezia.</title>
        <authorList>
            <person name="Coelho M.A."/>
        </authorList>
    </citation>
    <scope>NUCLEOTIDE SEQUENCE</scope>
    <source>
        <strain evidence="8">CBS 9431</strain>
    </source>
</reference>
<dbReference type="RefSeq" id="XP_060122346.1">
    <property type="nucleotide sequence ID" value="XM_060266363.1"/>
</dbReference>
<feature type="region of interest" description="Disordered" evidence="5">
    <location>
        <begin position="453"/>
        <end position="472"/>
    </location>
</feature>
<dbReference type="InterPro" id="IPR013939">
    <property type="entry name" value="Regulatory_Dfp1/Him1"/>
</dbReference>
<feature type="domain" description="BRCT" evidence="6">
    <location>
        <begin position="113"/>
        <end position="190"/>
    </location>
</feature>
<dbReference type="PANTHER" id="PTHR15375">
    <property type="entry name" value="ACTIVATOR OF S-PHASE KINASE-RELATED"/>
    <property type="match status" value="1"/>
</dbReference>
<dbReference type="SUPFAM" id="SSF52113">
    <property type="entry name" value="BRCT domain"/>
    <property type="match status" value="1"/>
</dbReference>
<dbReference type="GO" id="GO:0003676">
    <property type="term" value="F:nucleic acid binding"/>
    <property type="evidence" value="ECO:0007669"/>
    <property type="project" value="InterPro"/>
</dbReference>
<dbReference type="InterPro" id="IPR001357">
    <property type="entry name" value="BRCT_dom"/>
</dbReference>
<name>A0AAF0JB31_9BASI</name>
<dbReference type="InterPro" id="IPR038545">
    <property type="entry name" value="Znf_DBF_sf"/>
</dbReference>
<dbReference type="PROSITE" id="PS50172">
    <property type="entry name" value="BRCT"/>
    <property type="match status" value="1"/>
</dbReference>
<accession>A0AAF0JB31</accession>
<keyword evidence="1" id="KW-0479">Metal-binding</keyword>
<feature type="region of interest" description="Disordered" evidence="5">
    <location>
        <begin position="1"/>
        <end position="45"/>
    </location>
</feature>
<dbReference type="GO" id="GO:0008270">
    <property type="term" value="F:zinc ion binding"/>
    <property type="evidence" value="ECO:0007669"/>
    <property type="project" value="UniProtKB-KW"/>
</dbReference>
<dbReference type="GeneID" id="85226077"/>
<evidence type="ECO:0000256" key="4">
    <source>
        <dbReference type="PROSITE-ProRule" id="PRU00600"/>
    </source>
</evidence>
<dbReference type="Proteomes" id="UP001217754">
    <property type="component" value="Chromosome 4"/>
</dbReference>
<keyword evidence="9" id="KW-1185">Reference proteome</keyword>
<dbReference type="FunFam" id="6.10.250.3410:FF:000001">
    <property type="entry name" value="Protein DBF4 homolog A"/>
    <property type="match status" value="1"/>
</dbReference>
<feature type="compositionally biased region" description="Basic and acidic residues" evidence="5">
    <location>
        <begin position="692"/>
        <end position="706"/>
    </location>
</feature>
<evidence type="ECO:0000256" key="3">
    <source>
        <dbReference type="ARBA" id="ARBA00022833"/>
    </source>
</evidence>
<feature type="region of interest" description="Disordered" evidence="5">
    <location>
        <begin position="602"/>
        <end position="706"/>
    </location>
</feature>
<dbReference type="Gene3D" id="3.40.50.10190">
    <property type="entry name" value="BRCT domain"/>
    <property type="match status" value="1"/>
</dbReference>
<dbReference type="EMBL" id="CP119961">
    <property type="protein sequence ID" value="WFD39449.1"/>
    <property type="molecule type" value="Genomic_DNA"/>
</dbReference>
<dbReference type="InterPro" id="IPR036420">
    <property type="entry name" value="BRCT_dom_sf"/>
</dbReference>
<evidence type="ECO:0000256" key="2">
    <source>
        <dbReference type="ARBA" id="ARBA00022771"/>
    </source>
</evidence>
<evidence type="ECO:0000259" key="7">
    <source>
        <dbReference type="PROSITE" id="PS51265"/>
    </source>
</evidence>
<feature type="compositionally biased region" description="Basic and acidic residues" evidence="5">
    <location>
        <begin position="602"/>
        <end position="618"/>
    </location>
</feature>
<dbReference type="AlphaFoldDB" id="A0AAF0JB31"/>
<organism evidence="8 9">
    <name type="scientific">Malassezia japonica</name>
    <dbReference type="NCBI Taxonomy" id="223818"/>
    <lineage>
        <taxon>Eukaryota</taxon>
        <taxon>Fungi</taxon>
        <taxon>Dikarya</taxon>
        <taxon>Basidiomycota</taxon>
        <taxon>Ustilaginomycotina</taxon>
        <taxon>Malasseziomycetes</taxon>
        <taxon>Malasseziales</taxon>
        <taxon>Malasseziaceae</taxon>
        <taxon>Malassezia</taxon>
    </lineage>
</organism>
<feature type="domain" description="DBF4-type" evidence="7">
    <location>
        <begin position="469"/>
        <end position="518"/>
    </location>
</feature>
<dbReference type="InterPro" id="IPR006572">
    <property type="entry name" value="Znf_DBF"/>
</dbReference>
<dbReference type="GO" id="GO:0043539">
    <property type="term" value="F:protein serine/threonine kinase activator activity"/>
    <property type="evidence" value="ECO:0007669"/>
    <property type="project" value="TreeGrafter"/>
</dbReference>
<protein>
    <submittedName>
        <fullName evidence="8">Cdc7p-Dbf4p kinase complex regulatory subunit</fullName>
    </submittedName>
</protein>
<evidence type="ECO:0000256" key="1">
    <source>
        <dbReference type="ARBA" id="ARBA00022723"/>
    </source>
</evidence>
<gene>
    <name evidence="8" type="primary">DBF4</name>
    <name evidence="8" type="ORF">MJAP1_002426</name>
</gene>
<feature type="region of interest" description="Disordered" evidence="5">
    <location>
        <begin position="186"/>
        <end position="208"/>
    </location>
</feature>
<dbReference type="Pfam" id="PF08630">
    <property type="entry name" value="Dfp1_Him1_M"/>
    <property type="match status" value="1"/>
</dbReference>
<sequence>MSRATSRPPTRLPLRVKNVGGEDAGDVFGRGSKTDVLGTPPRKRAVPADEVHVRNLPEYASGKRSRAHRTHDVSAARGEAKTLRIDHATRLSKEERYHREHQKAQSQRQWKEAFVRAFPKLVFYLDHVDAAQKSVFTSQIQQLGGRVEDFFSRSVTHVVTTRQIPVQTEKENDARRTKTRAGIAPPRIVTNPSQASIPLHSDKNPLDDGAPALPASDLLCKAQHFGMKIWRQDKLQNILSLLLAEDAPADDTRQNLSEMLHQEKLHGTTERDPLALRSDYHYFGKHSYYVLVTDATNEHRPIAISEYDRTAHEAQHKPPPWPVLYGDVEGRGLFVYVKPKDRERLALQDAPPARPAHLSLRRTASLNLAGIYQRAPDSSIAPGTPNLMASDNSIALASTVASTTSTTLHSQGTQPGNAMGDKRLAELTRRMHTPVDLKQGAVVRRMLEEGPGLRRTKSTNNVPREPRIKEKRPGHCENCRCRFEDFDEHTRSRRHRKFAMDESNFVALDELLQRVQREPTENGMWNDYTHQDTYDGEAGAYAAHDEYVHDEYVHDEYVHDEYVAGSDEAADALDGVVVDERELDGEPLAEGQCDVQADDALQDERGDPSAECDARAADLAEPEQTDAEHVGAEPGERGADPLAVCEPSGNDELSTDPFVQRDQAKADEHAVGVSGEQRPLEHGSEPVKSTHTRADHASADATEDTRAAADKDVMTVSAEPAAAASTELPAPAASAASGSPYEAPGTPYFAPQVPPMGPYPAHAFYAPAPYMMPANPMYTMPMHVYAPSAQARPMYFGPPLHDMTTDMQREPQADAERSVSPYAPPYAP</sequence>
<dbReference type="PANTHER" id="PTHR15375:SF26">
    <property type="entry name" value="PROTEIN CHIFFON"/>
    <property type="match status" value="1"/>
</dbReference>